<comment type="similarity">
    <text evidence="1">Belongs to the SAPAP family.</text>
</comment>
<feature type="compositionally biased region" description="Polar residues" evidence="2">
    <location>
        <begin position="176"/>
        <end position="201"/>
    </location>
</feature>
<dbReference type="InterPro" id="IPR005026">
    <property type="entry name" value="SAPAP"/>
</dbReference>
<feature type="region of interest" description="Disordered" evidence="2">
    <location>
        <begin position="1"/>
        <end position="23"/>
    </location>
</feature>
<feature type="region of interest" description="Disordered" evidence="2">
    <location>
        <begin position="369"/>
        <end position="395"/>
    </location>
</feature>
<dbReference type="AlphaFoldDB" id="A0A1S8X3Q7"/>
<evidence type="ECO:0000313" key="4">
    <source>
        <dbReference type="Proteomes" id="UP000243686"/>
    </source>
</evidence>
<organism evidence="3 4">
    <name type="scientific">Opisthorchis viverrini</name>
    <name type="common">Southeast Asian liver fluke</name>
    <dbReference type="NCBI Taxonomy" id="6198"/>
    <lineage>
        <taxon>Eukaryota</taxon>
        <taxon>Metazoa</taxon>
        <taxon>Spiralia</taxon>
        <taxon>Lophotrochozoa</taxon>
        <taxon>Platyhelminthes</taxon>
        <taxon>Trematoda</taxon>
        <taxon>Digenea</taxon>
        <taxon>Opisthorchiida</taxon>
        <taxon>Opisthorchiata</taxon>
        <taxon>Opisthorchiidae</taxon>
        <taxon>Opisthorchis</taxon>
    </lineage>
</organism>
<reference evidence="3 4" key="1">
    <citation type="submission" date="2015-03" db="EMBL/GenBank/DDBJ databases">
        <title>Draft genome of the nematode, Opisthorchis viverrini.</title>
        <authorList>
            <person name="Mitreva M."/>
        </authorList>
    </citation>
    <scope>NUCLEOTIDE SEQUENCE [LARGE SCALE GENOMIC DNA]</scope>
    <source>
        <strain evidence="3">Khon Kaen</strain>
    </source>
</reference>
<dbReference type="Pfam" id="PF03359">
    <property type="entry name" value="GKAP"/>
    <property type="match status" value="1"/>
</dbReference>
<gene>
    <name evidence="3" type="ORF">X801_02771</name>
</gene>
<feature type="region of interest" description="Disordered" evidence="2">
    <location>
        <begin position="469"/>
        <end position="551"/>
    </location>
</feature>
<name>A0A1S8X3Q7_OPIVI</name>
<dbReference type="Proteomes" id="UP000243686">
    <property type="component" value="Unassembled WGS sequence"/>
</dbReference>
<dbReference type="PANTHER" id="PTHR12353:SF1">
    <property type="entry name" value="DISKS LARGE-ASSOCIATED PROTEIN 5"/>
    <property type="match status" value="1"/>
</dbReference>
<keyword evidence="4" id="KW-1185">Reference proteome</keyword>
<sequence>MNQDANMPKRVRLGSLPRTPGGRNIQRDAVIHAEEIEVDDVVTVKRSMFRQCVPGNPWFEGDANDPEEEEGSTMVKFVVRKSTDLRRIRSIKDRVAALVSSPMVDARPRRESPEDVSSGAKYERNTVTPLRVAHKDDLMHTTSRRLSQMIMDHLNPVATPEPILRKSHFTRVHQLQDPSSLTATPASMPFSNADNKENAQPISGGLSPIQDVTAMKLDQAPLTSDHGSQNPESFNTVSAFRVLCDLEVVRLKVLCEDWNAVLGEEGSSLPKLAADSIRATVGKCQLILKNKLPFFQSLVEMAERSSDATSQGVPRTDVNDLAGYWTLVADEIALVDAAFDRLRKWRDRWNWDASQCPTTPPRSVVVAVQRSKRTTSSTPKRLATPQQTKKSTRNMPGRKITVDKLSSEIKEAIVEYVQKPAQKRKPQANSKFSDFLKARKAAMSSNHSSAGGSVTIFAPPTEASGLKMSEVSPLDQGNISLTPAHKGCPTPATPRQNQRETSSALSASPGGTVAEATRSRTRSGQDKRRISFAPKLAHTPGGHMFGSGSPKEAYPITPANVSGSIECSREILDQLRAVRQLGGVVPVHLRNSRAIAAVVVRKTLARNQVIKSRQQPEVLTKLKCTPR</sequence>
<feature type="non-terminal residue" evidence="3">
    <location>
        <position position="627"/>
    </location>
</feature>
<feature type="compositionally biased region" description="Polar residues" evidence="2">
    <location>
        <begin position="374"/>
        <end position="389"/>
    </location>
</feature>
<dbReference type="GO" id="GO:0023052">
    <property type="term" value="P:signaling"/>
    <property type="evidence" value="ECO:0007669"/>
    <property type="project" value="InterPro"/>
</dbReference>
<accession>A0A1S8X3Q7</accession>
<evidence type="ECO:0000256" key="1">
    <source>
        <dbReference type="ARBA" id="ARBA00008839"/>
    </source>
</evidence>
<feature type="compositionally biased region" description="Polar residues" evidence="2">
    <location>
        <begin position="493"/>
        <end position="506"/>
    </location>
</feature>
<evidence type="ECO:0000256" key="2">
    <source>
        <dbReference type="SAM" id="MobiDB-lite"/>
    </source>
</evidence>
<dbReference type="PANTHER" id="PTHR12353">
    <property type="entry name" value="DISKS LARGE-ASSOCIATED PROTEIN DAP SAP90/PSD-95-ASSOCIATED PROTEIN"/>
    <property type="match status" value="1"/>
</dbReference>
<protein>
    <recommendedName>
        <fullName evidence="5">Guanylate kinase-associated protein mars</fullName>
    </recommendedName>
</protein>
<evidence type="ECO:0008006" key="5">
    <source>
        <dbReference type="Google" id="ProtNLM"/>
    </source>
</evidence>
<feature type="region of interest" description="Disordered" evidence="2">
    <location>
        <begin position="176"/>
        <end position="204"/>
    </location>
</feature>
<proteinExistence type="inferred from homology"/>
<dbReference type="EMBL" id="KV892174">
    <property type="protein sequence ID" value="OON21332.1"/>
    <property type="molecule type" value="Genomic_DNA"/>
</dbReference>
<evidence type="ECO:0000313" key="3">
    <source>
        <dbReference type="EMBL" id="OON21332.1"/>
    </source>
</evidence>